<evidence type="ECO:0000256" key="5">
    <source>
        <dbReference type="ARBA" id="ARBA00023172"/>
    </source>
</evidence>
<dbReference type="SMART" id="SM00382">
    <property type="entry name" value="AAA"/>
    <property type="match status" value="1"/>
</dbReference>
<dbReference type="InterPro" id="IPR003593">
    <property type="entry name" value="AAA+_ATPase"/>
</dbReference>
<dbReference type="EMBL" id="JNBS01000320">
    <property type="protein sequence ID" value="OQS06635.1"/>
    <property type="molecule type" value="Genomic_DNA"/>
</dbReference>
<protein>
    <submittedName>
        <fullName evidence="10">RecA</fullName>
    </submittedName>
</protein>
<dbReference type="InterPro" id="IPR027417">
    <property type="entry name" value="P-loop_NTPase"/>
</dbReference>
<comment type="caution">
    <text evidence="10">The sequence shown here is derived from an EMBL/GenBank/DDBJ whole genome shotgun (WGS) entry which is preliminary data.</text>
</comment>
<keyword evidence="11" id="KW-1185">Reference proteome</keyword>
<evidence type="ECO:0000313" key="11">
    <source>
        <dbReference type="Proteomes" id="UP000243217"/>
    </source>
</evidence>
<dbReference type="STRING" id="74557.A0A1W0A8T2"/>
<name>A0A1W0A8T2_9STRA</name>
<evidence type="ECO:0000256" key="4">
    <source>
        <dbReference type="ARBA" id="ARBA00023125"/>
    </source>
</evidence>
<dbReference type="InterPro" id="IPR023400">
    <property type="entry name" value="RecA_C_sf"/>
</dbReference>
<dbReference type="PROSITE" id="PS50163">
    <property type="entry name" value="RECA_3"/>
    <property type="match status" value="1"/>
</dbReference>
<evidence type="ECO:0000256" key="7">
    <source>
        <dbReference type="RuleBase" id="RU004527"/>
    </source>
</evidence>
<sequence length="371" mass="39745">MRFGRRVFLMPSCVRFKKTKASSTGNADKGQALQMAIRQIESNFGKGAVMQLGSSGIAQDVDVVSTGSLSLDVALGIGGLPRGRVIEIYGPESSGKTTLALHCIAEAQKKGGTCAFIDAEHAIDGNYAKALGVNIDELYVSQPDSGEQALEIADTLVRSGAIDIVVVDSVAALVPRAELEGEMGDQQIALQARLMSQALRKLTGSLSKSNCMIIFLNQIRQKVGIIFGSPEVTSGGTALRYYASMAKNKLAPPFKAANFDMIYGRGIDRFSEILDLGTQVGAMKRSGSWYAYNDEPIGQGRSKAKQFLESHPEIAQEIEAQIRGVLLNQTDRPVVESVKPVAGIEPDGVNINGIMAEVAVMEAANRFEEDE</sequence>
<feature type="domain" description="RecA family profile 2" evidence="9">
    <location>
        <begin position="224"/>
        <end position="272"/>
    </location>
</feature>
<dbReference type="CDD" id="cd00983">
    <property type="entry name" value="RecA"/>
    <property type="match status" value="1"/>
</dbReference>
<keyword evidence="7" id="KW-0227">DNA damage</keyword>
<dbReference type="NCBIfam" id="TIGR02012">
    <property type="entry name" value="tigrfam_recA"/>
    <property type="match status" value="1"/>
</dbReference>
<dbReference type="Gene3D" id="3.40.50.300">
    <property type="entry name" value="P-loop containing nucleotide triphosphate hydrolases"/>
    <property type="match status" value="1"/>
</dbReference>
<dbReference type="InterPro" id="IPR020588">
    <property type="entry name" value="RecA_ATP-bd"/>
</dbReference>
<reference evidence="10 11" key="1">
    <citation type="journal article" date="2014" name="Genome Biol. Evol.">
        <title>The secreted proteins of Achlya hypogyna and Thraustotheca clavata identify the ancestral oomycete secretome and reveal gene acquisitions by horizontal gene transfer.</title>
        <authorList>
            <person name="Misner I."/>
            <person name="Blouin N."/>
            <person name="Leonard G."/>
            <person name="Richards T.A."/>
            <person name="Lane C.E."/>
        </authorList>
    </citation>
    <scope>NUCLEOTIDE SEQUENCE [LARGE SCALE GENOMIC DNA]</scope>
    <source>
        <strain evidence="10 11">ATCC 34112</strain>
    </source>
</reference>
<gene>
    <name evidence="10" type="ORF">THRCLA_01328</name>
</gene>
<dbReference type="InterPro" id="IPR049428">
    <property type="entry name" value="RecA-like_N"/>
</dbReference>
<organism evidence="10 11">
    <name type="scientific">Thraustotheca clavata</name>
    <dbReference type="NCBI Taxonomy" id="74557"/>
    <lineage>
        <taxon>Eukaryota</taxon>
        <taxon>Sar</taxon>
        <taxon>Stramenopiles</taxon>
        <taxon>Oomycota</taxon>
        <taxon>Saprolegniomycetes</taxon>
        <taxon>Saprolegniales</taxon>
        <taxon>Achlyaceae</taxon>
        <taxon>Thraustotheca</taxon>
    </lineage>
</organism>
<dbReference type="Gene3D" id="3.30.250.10">
    <property type="entry name" value="RecA protein, C-terminal domain"/>
    <property type="match status" value="1"/>
</dbReference>
<dbReference type="HAMAP" id="MF_00268">
    <property type="entry name" value="RecA"/>
    <property type="match status" value="1"/>
</dbReference>
<evidence type="ECO:0000259" key="8">
    <source>
        <dbReference type="PROSITE" id="PS50162"/>
    </source>
</evidence>
<proteinExistence type="inferred from homology"/>
<keyword evidence="3 6" id="KW-0067">ATP-binding</keyword>
<dbReference type="AlphaFoldDB" id="A0A1W0A8T2"/>
<dbReference type="PRINTS" id="PR00142">
    <property type="entry name" value="RECA"/>
</dbReference>
<dbReference type="GO" id="GO:0006310">
    <property type="term" value="P:DNA recombination"/>
    <property type="evidence" value="ECO:0007669"/>
    <property type="project" value="UniProtKB-KW"/>
</dbReference>
<accession>A0A1W0A8T2</accession>
<keyword evidence="2 6" id="KW-0547">Nucleotide-binding</keyword>
<dbReference type="Pfam" id="PF21096">
    <property type="entry name" value="RecA_C"/>
    <property type="match status" value="1"/>
</dbReference>
<evidence type="ECO:0000313" key="10">
    <source>
        <dbReference type="EMBL" id="OQS06635.1"/>
    </source>
</evidence>
<dbReference type="GO" id="GO:0140664">
    <property type="term" value="F:ATP-dependent DNA damage sensor activity"/>
    <property type="evidence" value="ECO:0007669"/>
    <property type="project" value="InterPro"/>
</dbReference>
<evidence type="ECO:0000256" key="6">
    <source>
        <dbReference type="RuleBase" id="RU003422"/>
    </source>
</evidence>
<dbReference type="SUPFAM" id="SSF52540">
    <property type="entry name" value="P-loop containing nucleoside triphosphate hydrolases"/>
    <property type="match status" value="1"/>
</dbReference>
<evidence type="ECO:0000256" key="3">
    <source>
        <dbReference type="ARBA" id="ARBA00022840"/>
    </source>
</evidence>
<evidence type="ECO:0000256" key="2">
    <source>
        <dbReference type="ARBA" id="ARBA00022741"/>
    </source>
</evidence>
<dbReference type="GO" id="GO:0006281">
    <property type="term" value="P:DNA repair"/>
    <property type="evidence" value="ECO:0007669"/>
    <property type="project" value="InterPro"/>
</dbReference>
<comment type="similarity">
    <text evidence="1 6">Belongs to the RecA family.</text>
</comment>
<dbReference type="InterPro" id="IPR049261">
    <property type="entry name" value="RecA-like_C"/>
</dbReference>
<evidence type="ECO:0000259" key="9">
    <source>
        <dbReference type="PROSITE" id="PS50163"/>
    </source>
</evidence>
<evidence type="ECO:0000256" key="1">
    <source>
        <dbReference type="ARBA" id="ARBA00009391"/>
    </source>
</evidence>
<dbReference type="PANTHER" id="PTHR45900">
    <property type="entry name" value="RECA"/>
    <property type="match status" value="1"/>
</dbReference>
<dbReference type="Proteomes" id="UP000243217">
    <property type="component" value="Unassembled WGS sequence"/>
</dbReference>
<dbReference type="GO" id="GO:0003697">
    <property type="term" value="F:single-stranded DNA binding"/>
    <property type="evidence" value="ECO:0007669"/>
    <property type="project" value="InterPro"/>
</dbReference>
<dbReference type="PROSITE" id="PS50162">
    <property type="entry name" value="RECA_2"/>
    <property type="match status" value="1"/>
</dbReference>
<keyword evidence="5 7" id="KW-0233">DNA recombination</keyword>
<dbReference type="Pfam" id="PF00154">
    <property type="entry name" value="RecA_N"/>
    <property type="match status" value="1"/>
</dbReference>
<dbReference type="PANTHER" id="PTHR45900:SF1">
    <property type="entry name" value="MITOCHONDRIAL DNA REPAIR PROTEIN RECA HOMOLOG-RELATED"/>
    <property type="match status" value="1"/>
</dbReference>
<dbReference type="InterPro" id="IPR020587">
    <property type="entry name" value="RecA_monomer-monomer_interface"/>
</dbReference>
<dbReference type="SUPFAM" id="SSF54752">
    <property type="entry name" value="RecA protein, C-terminal domain"/>
    <property type="match status" value="1"/>
</dbReference>
<dbReference type="InterPro" id="IPR013765">
    <property type="entry name" value="DNA_recomb/repair_RecA"/>
</dbReference>
<dbReference type="GO" id="GO:0005524">
    <property type="term" value="F:ATP binding"/>
    <property type="evidence" value="ECO:0007669"/>
    <property type="project" value="UniProtKB-KW"/>
</dbReference>
<keyword evidence="4 7" id="KW-0238">DNA-binding</keyword>
<feature type="domain" description="RecA family profile 1" evidence="8">
    <location>
        <begin position="60"/>
        <end position="219"/>
    </location>
</feature>
<dbReference type="OrthoDB" id="5957327at2759"/>